<dbReference type="EnsemblMetazoa" id="Aqu2.1.04508_001">
    <property type="protein sequence ID" value="Aqu2.1.04508_001"/>
    <property type="gene ID" value="Aqu2.1.04508"/>
</dbReference>
<dbReference type="InParanoid" id="A0A1X7SQW3"/>
<organism evidence="1">
    <name type="scientific">Amphimedon queenslandica</name>
    <name type="common">Sponge</name>
    <dbReference type="NCBI Taxonomy" id="400682"/>
    <lineage>
        <taxon>Eukaryota</taxon>
        <taxon>Metazoa</taxon>
        <taxon>Porifera</taxon>
        <taxon>Demospongiae</taxon>
        <taxon>Heteroscleromorpha</taxon>
        <taxon>Haplosclerida</taxon>
        <taxon>Niphatidae</taxon>
        <taxon>Amphimedon</taxon>
    </lineage>
</organism>
<dbReference type="AlphaFoldDB" id="A0A1X7SQW3"/>
<dbReference type="OrthoDB" id="5989148at2759"/>
<protein>
    <submittedName>
        <fullName evidence="1">Uncharacterized protein</fullName>
    </submittedName>
</protein>
<sequence>MTNSNVSNNENCFIHKSSWDTDESGGGGKIHYELNVTNVLGLNGVYITNCRIENNTGISGGGLYVCSSIGLPSVPSLVTIEGTQFIGNSAFLGSALYYGQRFSSVTVSFKQVIANLNNCNFNGNTPICQKKNQTTHSFLPCSGIIYSNSFDLHLLGDFEFDDNADTPIVLHSADLVVMSNSTLNFTNNIANEGGGGMGFYDCSYLTVYPNTSFYFINNKVLTNTGGGAIYSGRCNGDDQASLVTSECFVRLYNLYTHPEKWNSTFNFWDNTVNTKINSVFVTSMEPCWFPENNSMIVQNPDIQGAFCWSNWHYNTIEMENGLDLTSCKDNVKSGISFIGVKNSTVLLYSGQKLPEIELYDGKNKSVDVTNQQLSYCIVKGIASFYKPNHFISSSTNCTSKYGDGQRIFGNTASSIQVKVDTVDGLSISFNVDFLQCDWPLEQ</sequence>
<name>A0A1X7SQW3_AMPQE</name>
<accession>A0A1X7SQW3</accession>
<reference evidence="1" key="1">
    <citation type="submission" date="2017-05" db="UniProtKB">
        <authorList>
            <consortium name="EnsemblMetazoa"/>
        </authorList>
    </citation>
    <scope>IDENTIFICATION</scope>
</reference>
<evidence type="ECO:0000313" key="1">
    <source>
        <dbReference type="EnsemblMetazoa" id="Aqu2.1.04508_001"/>
    </source>
</evidence>
<proteinExistence type="predicted"/>